<dbReference type="OrthoDB" id="206213at2759"/>
<dbReference type="GO" id="GO:0006637">
    <property type="term" value="P:acyl-CoA metabolic process"/>
    <property type="evidence" value="ECO:0007669"/>
    <property type="project" value="UniProtKB-ARBA"/>
</dbReference>
<reference evidence="9 10" key="1">
    <citation type="submission" date="2019-09" db="EMBL/GenBank/DDBJ databases">
        <authorList>
            <person name="Ou C."/>
        </authorList>
    </citation>
    <scope>NUCLEOTIDE SEQUENCE [LARGE SCALE GENOMIC DNA]</scope>
    <source>
        <strain evidence="9">S2</strain>
        <tissue evidence="9">Leaf</tissue>
    </source>
</reference>
<keyword evidence="3" id="KW-0479">Metal-binding</keyword>
<gene>
    <name evidence="9" type="ORF">D8674_002307</name>
</gene>
<dbReference type="FunFam" id="3.90.79.10:FF:000036">
    <property type="entry name" value="Nudix hydrolase 11"/>
    <property type="match status" value="1"/>
</dbReference>
<evidence type="ECO:0000256" key="4">
    <source>
        <dbReference type="ARBA" id="ARBA00022801"/>
    </source>
</evidence>
<dbReference type="PANTHER" id="PTHR12992:SF41">
    <property type="entry name" value="NUDIX HYDROLASE 11"/>
    <property type="match status" value="1"/>
</dbReference>
<evidence type="ECO:0000259" key="8">
    <source>
        <dbReference type="PROSITE" id="PS51462"/>
    </source>
</evidence>
<dbReference type="Proteomes" id="UP000327157">
    <property type="component" value="Chromosome 10"/>
</dbReference>
<dbReference type="Pfam" id="PF00293">
    <property type="entry name" value="NUDIX"/>
    <property type="match status" value="1"/>
</dbReference>
<keyword evidence="10" id="KW-1185">Reference proteome</keyword>
<dbReference type="InterPro" id="IPR000086">
    <property type="entry name" value="NUDIX_hydrolase_dom"/>
</dbReference>
<keyword evidence="6" id="KW-0464">Manganese</keyword>
<reference evidence="9 10" key="3">
    <citation type="submission" date="2019-11" db="EMBL/GenBank/DDBJ databases">
        <title>A de novo genome assembly of a pear dwarfing rootstock.</title>
        <authorList>
            <person name="Wang F."/>
            <person name="Wang J."/>
            <person name="Li S."/>
            <person name="Zhang Y."/>
            <person name="Fang M."/>
            <person name="Ma L."/>
            <person name="Zhao Y."/>
            <person name="Jiang S."/>
        </authorList>
    </citation>
    <scope>NUCLEOTIDE SEQUENCE [LARGE SCALE GENOMIC DNA]</scope>
    <source>
        <strain evidence="9">S2</strain>
        <tissue evidence="9">Leaf</tissue>
    </source>
</reference>
<sequence length="230" mass="25364">MSSVELRLQTLAQNFRLEQSVKPPPPPTGSATSTSTTKRAAILVCLFKGDDGELRVILTKRSSSLSSNPGDVALPGGKREEADADDVDTALREAKEEIGLDPSLVKVVTVLDHIVNKRGMTVVPVIGLLSDIKAFSPAPNAAEVEAIFDAPLEMFLKDEKRREEEREWMGDKYLLHYFDFESDDGKEYVIWALTAGVLIRAASTVYERPPAFLERRPTFWVRGGASTTMP</sequence>
<evidence type="ECO:0000256" key="2">
    <source>
        <dbReference type="ARBA" id="ARBA00001946"/>
    </source>
</evidence>
<dbReference type="InterPro" id="IPR045121">
    <property type="entry name" value="CoAse"/>
</dbReference>
<keyword evidence="4 9" id="KW-0378">Hydrolase</keyword>
<dbReference type="Gene3D" id="3.90.79.10">
    <property type="entry name" value="Nucleoside Triphosphate Pyrophosphohydrolase"/>
    <property type="match status" value="1"/>
</dbReference>
<evidence type="ECO:0000256" key="5">
    <source>
        <dbReference type="ARBA" id="ARBA00022842"/>
    </source>
</evidence>
<keyword evidence="5" id="KW-0460">Magnesium</keyword>
<dbReference type="InterPro" id="IPR015797">
    <property type="entry name" value="NUDIX_hydrolase-like_dom_sf"/>
</dbReference>
<dbReference type="GO" id="GO:0005737">
    <property type="term" value="C:cytoplasm"/>
    <property type="evidence" value="ECO:0007669"/>
    <property type="project" value="UniProtKB-ARBA"/>
</dbReference>
<feature type="region of interest" description="Disordered" evidence="7">
    <location>
        <begin position="15"/>
        <end position="36"/>
    </location>
</feature>
<feature type="region of interest" description="Disordered" evidence="7">
    <location>
        <begin position="64"/>
        <end position="84"/>
    </location>
</feature>
<dbReference type="PANTHER" id="PTHR12992">
    <property type="entry name" value="NUDIX HYDROLASE"/>
    <property type="match status" value="1"/>
</dbReference>
<comment type="cofactor">
    <cofactor evidence="2">
        <name>Mg(2+)</name>
        <dbReference type="ChEBI" id="CHEBI:18420"/>
    </cofactor>
</comment>
<protein>
    <submittedName>
        <fullName evidence="9">Nudix hydrolase 15</fullName>
    </submittedName>
</protein>
<evidence type="ECO:0000256" key="7">
    <source>
        <dbReference type="SAM" id="MobiDB-lite"/>
    </source>
</evidence>
<evidence type="ECO:0000313" key="10">
    <source>
        <dbReference type="Proteomes" id="UP000327157"/>
    </source>
</evidence>
<dbReference type="SUPFAM" id="SSF55811">
    <property type="entry name" value="Nudix"/>
    <property type="match status" value="1"/>
</dbReference>
<dbReference type="GO" id="GO:0015937">
    <property type="term" value="P:coenzyme A biosynthetic process"/>
    <property type="evidence" value="ECO:0007669"/>
    <property type="project" value="UniProtKB-ARBA"/>
</dbReference>
<comment type="cofactor">
    <cofactor evidence="1">
        <name>Mn(2+)</name>
        <dbReference type="ChEBI" id="CHEBI:29035"/>
    </cofactor>
</comment>
<feature type="domain" description="Nudix hydrolase" evidence="8">
    <location>
        <begin position="37"/>
        <end position="193"/>
    </location>
</feature>
<accession>A0A5N5FJB8</accession>
<dbReference type="GO" id="GO:0010945">
    <property type="term" value="F:coenzyme A diphosphatase activity"/>
    <property type="evidence" value="ECO:0007669"/>
    <property type="project" value="InterPro"/>
</dbReference>
<comment type="caution">
    <text evidence="9">The sequence shown here is derived from an EMBL/GenBank/DDBJ whole genome shotgun (WGS) entry which is preliminary data.</text>
</comment>
<proteinExistence type="predicted"/>
<evidence type="ECO:0000256" key="6">
    <source>
        <dbReference type="ARBA" id="ARBA00023211"/>
    </source>
</evidence>
<dbReference type="AlphaFoldDB" id="A0A5N5FJB8"/>
<name>A0A5N5FJB8_9ROSA</name>
<dbReference type="CDD" id="cd03426">
    <property type="entry name" value="NUDIX_CoAse_Nudt7"/>
    <property type="match status" value="1"/>
</dbReference>
<dbReference type="GO" id="GO:0008893">
    <property type="term" value="F:guanosine-3',5'-bis(diphosphate) 3'-diphosphatase activity"/>
    <property type="evidence" value="ECO:0007669"/>
    <property type="project" value="UniProtKB-ARBA"/>
</dbReference>
<evidence type="ECO:0000256" key="3">
    <source>
        <dbReference type="ARBA" id="ARBA00022723"/>
    </source>
</evidence>
<dbReference type="GO" id="GO:0015938">
    <property type="term" value="P:coenzyme A catabolic process"/>
    <property type="evidence" value="ECO:0007669"/>
    <property type="project" value="TreeGrafter"/>
</dbReference>
<organism evidence="9 10">
    <name type="scientific">Pyrus ussuriensis x Pyrus communis</name>
    <dbReference type="NCBI Taxonomy" id="2448454"/>
    <lineage>
        <taxon>Eukaryota</taxon>
        <taxon>Viridiplantae</taxon>
        <taxon>Streptophyta</taxon>
        <taxon>Embryophyta</taxon>
        <taxon>Tracheophyta</taxon>
        <taxon>Spermatophyta</taxon>
        <taxon>Magnoliopsida</taxon>
        <taxon>eudicotyledons</taxon>
        <taxon>Gunneridae</taxon>
        <taxon>Pentapetalae</taxon>
        <taxon>rosids</taxon>
        <taxon>fabids</taxon>
        <taxon>Rosales</taxon>
        <taxon>Rosaceae</taxon>
        <taxon>Amygdaloideae</taxon>
        <taxon>Maleae</taxon>
        <taxon>Pyrus</taxon>
    </lineage>
</organism>
<dbReference type="EMBL" id="SMOL01000695">
    <property type="protein sequence ID" value="KAB2601302.1"/>
    <property type="molecule type" value="Genomic_DNA"/>
</dbReference>
<dbReference type="PROSITE" id="PS51462">
    <property type="entry name" value="NUDIX"/>
    <property type="match status" value="1"/>
</dbReference>
<reference evidence="10" key="2">
    <citation type="submission" date="2019-10" db="EMBL/GenBank/DDBJ databases">
        <title>A de novo genome assembly of a pear dwarfing rootstock.</title>
        <authorList>
            <person name="Wang F."/>
            <person name="Wang J."/>
            <person name="Li S."/>
            <person name="Zhang Y."/>
            <person name="Fang M."/>
            <person name="Ma L."/>
            <person name="Zhao Y."/>
            <person name="Jiang S."/>
        </authorList>
    </citation>
    <scope>NUCLEOTIDE SEQUENCE [LARGE SCALE GENOMIC DNA]</scope>
</reference>
<dbReference type="GO" id="GO:0046872">
    <property type="term" value="F:metal ion binding"/>
    <property type="evidence" value="ECO:0007669"/>
    <property type="project" value="UniProtKB-KW"/>
</dbReference>
<evidence type="ECO:0000256" key="1">
    <source>
        <dbReference type="ARBA" id="ARBA00001936"/>
    </source>
</evidence>
<evidence type="ECO:0000313" key="9">
    <source>
        <dbReference type="EMBL" id="KAB2601302.1"/>
    </source>
</evidence>